<evidence type="ECO:0000313" key="3">
    <source>
        <dbReference type="Proteomes" id="UP000235777"/>
    </source>
</evidence>
<evidence type="ECO:0000313" key="2">
    <source>
        <dbReference type="EMBL" id="PMS30448.1"/>
    </source>
</evidence>
<dbReference type="RefSeq" id="WP_035469240.1">
    <property type="nucleotide sequence ID" value="NZ_KB890190.1"/>
</dbReference>
<dbReference type="InterPro" id="IPR050627">
    <property type="entry name" value="Nitroreductase/BluB"/>
</dbReference>
<proteinExistence type="predicted"/>
<dbReference type="PANTHER" id="PTHR23026">
    <property type="entry name" value="NADPH NITROREDUCTASE"/>
    <property type="match status" value="1"/>
</dbReference>
<dbReference type="InterPro" id="IPR000415">
    <property type="entry name" value="Nitroreductase-like"/>
</dbReference>
<dbReference type="Proteomes" id="UP000235777">
    <property type="component" value="Unassembled WGS sequence"/>
</dbReference>
<sequence length="222" mass="24471">MDRVPVIDSPDGPTVLSFDGSGRRSVRRYKPDAVSHYTIERLLRAAISAPSAHNRQPWRFAVIDAFDRKAALATSMGERLRSDRLRDGDKASDVERDVERSYARITSAPVIIVVCMTMEDMDTYPDPIRSRCEQLMAVQSTAMAGANLLLAAHAVGLGACWLCAPLFCPDVIAEVLGLPAHWQAQGLITLGYPSAPAKPFLRRSVDEVAMFVRGDTDERRSK</sequence>
<dbReference type="STRING" id="863227.GCA_000373005_04114"/>
<dbReference type="EMBL" id="PNYC01000031">
    <property type="protein sequence ID" value="PMS30448.1"/>
    <property type="molecule type" value="Genomic_DNA"/>
</dbReference>
<dbReference type="AlphaFoldDB" id="A0A2N7WM02"/>
<comment type="caution">
    <text evidence="2">The sequence shown here is derived from an EMBL/GenBank/DDBJ whole genome shotgun (WGS) entry which is preliminary data.</text>
</comment>
<feature type="domain" description="Nitroreductase" evidence="1">
    <location>
        <begin position="22"/>
        <end position="192"/>
    </location>
</feature>
<keyword evidence="3" id="KW-1185">Reference proteome</keyword>
<reference evidence="2 3" key="1">
    <citation type="submission" date="2018-01" db="EMBL/GenBank/DDBJ databases">
        <title>Whole genome analyses suggest that Burkholderia sensu lato contains two further novel genera in the rhizoxinica-symbiotica group Mycetohabitans gen. nov., and Trinickia gen. nov.: implications for the evolution of diazotrophy and nodulation in the Burkholderiaceae.</title>
        <authorList>
            <person name="Estrada-de los Santos P."/>
            <person name="Palmer M."/>
            <person name="Chavez-Ramirez B."/>
            <person name="Beukes C."/>
            <person name="Steenkamp E.T."/>
            <person name="Hirsch A.M."/>
            <person name="Manyaka P."/>
            <person name="Maluk M."/>
            <person name="Lafos M."/>
            <person name="Crook M."/>
            <person name="Gross E."/>
            <person name="Simon M.F."/>
            <person name="Bueno dos Reis Junior F."/>
            <person name="Poole P.S."/>
            <person name="Venter S.N."/>
            <person name="James E.K."/>
        </authorList>
    </citation>
    <scope>NUCLEOTIDE SEQUENCE [LARGE SCALE GENOMIC DNA]</scope>
    <source>
        <strain evidence="2 3">JPY 581</strain>
    </source>
</reference>
<dbReference type="InterPro" id="IPR029479">
    <property type="entry name" value="Nitroreductase"/>
</dbReference>
<gene>
    <name evidence="2" type="ORF">C0Z20_29890</name>
</gene>
<dbReference type="Gene3D" id="3.40.109.10">
    <property type="entry name" value="NADH Oxidase"/>
    <property type="match status" value="1"/>
</dbReference>
<evidence type="ECO:0000259" key="1">
    <source>
        <dbReference type="Pfam" id="PF00881"/>
    </source>
</evidence>
<dbReference type="OrthoDB" id="272552at2"/>
<organism evidence="2 3">
    <name type="scientific">Trinickia symbiotica</name>
    <dbReference type="NCBI Taxonomy" id="863227"/>
    <lineage>
        <taxon>Bacteria</taxon>
        <taxon>Pseudomonadati</taxon>
        <taxon>Pseudomonadota</taxon>
        <taxon>Betaproteobacteria</taxon>
        <taxon>Burkholderiales</taxon>
        <taxon>Burkholderiaceae</taxon>
        <taxon>Trinickia</taxon>
    </lineage>
</organism>
<dbReference type="PANTHER" id="PTHR23026:SF123">
    <property type="entry name" value="NAD(P)H NITROREDUCTASE RV3131-RELATED"/>
    <property type="match status" value="1"/>
</dbReference>
<dbReference type="Pfam" id="PF00881">
    <property type="entry name" value="Nitroreductase"/>
    <property type="match status" value="1"/>
</dbReference>
<protein>
    <submittedName>
        <fullName evidence="2">Nitroreductase family protein</fullName>
    </submittedName>
</protein>
<dbReference type="SUPFAM" id="SSF55469">
    <property type="entry name" value="FMN-dependent nitroreductase-like"/>
    <property type="match status" value="1"/>
</dbReference>
<accession>A0A2N7WM02</accession>
<dbReference type="GO" id="GO:0016491">
    <property type="term" value="F:oxidoreductase activity"/>
    <property type="evidence" value="ECO:0007669"/>
    <property type="project" value="InterPro"/>
</dbReference>
<name>A0A2N7WM02_9BURK</name>